<comment type="caution">
    <text evidence="4">The sequence shown here is derived from an EMBL/GenBank/DDBJ whole genome shotgun (WGS) entry which is preliminary data.</text>
</comment>
<dbReference type="Proteomes" id="UP000317122">
    <property type="component" value="Unassembled WGS sequence"/>
</dbReference>
<dbReference type="SUPFAM" id="SSF46785">
    <property type="entry name" value="Winged helix' DNA-binding domain"/>
    <property type="match status" value="1"/>
</dbReference>
<dbReference type="RefSeq" id="WP_145721050.1">
    <property type="nucleotide sequence ID" value="NZ_BSPF01000004.1"/>
</dbReference>
<dbReference type="InterPro" id="IPR047611">
    <property type="entry name" value="RepABC_RepC"/>
</dbReference>
<evidence type="ECO:0000259" key="3">
    <source>
        <dbReference type="Pfam" id="PF11800"/>
    </source>
</evidence>
<dbReference type="OrthoDB" id="7488837at2"/>
<proteinExistence type="predicted"/>
<organism evidence="4 5">
    <name type="scientific">Mesorhizobium tianshanense</name>
    <dbReference type="NCBI Taxonomy" id="39844"/>
    <lineage>
        <taxon>Bacteria</taxon>
        <taxon>Pseudomonadati</taxon>
        <taxon>Pseudomonadota</taxon>
        <taxon>Alphaproteobacteria</taxon>
        <taxon>Hyphomicrobiales</taxon>
        <taxon>Phyllobacteriaceae</taxon>
        <taxon>Mesorhizobium</taxon>
    </lineage>
</organism>
<dbReference type="InterPro" id="IPR036390">
    <property type="entry name" value="WH_DNA-bd_sf"/>
</dbReference>
<gene>
    <name evidence="4" type="ORF">IQ26_05105</name>
</gene>
<evidence type="ECO:0000313" key="5">
    <source>
        <dbReference type="Proteomes" id="UP000317122"/>
    </source>
</evidence>
<feature type="domain" description="Plasmid replication protein C C-terminal" evidence="3">
    <location>
        <begin position="296"/>
        <end position="397"/>
    </location>
</feature>
<evidence type="ECO:0000313" key="4">
    <source>
        <dbReference type="EMBL" id="TWI29523.1"/>
    </source>
</evidence>
<dbReference type="NCBIfam" id="NF010396">
    <property type="entry name" value="PRK13824.1"/>
    <property type="match status" value="1"/>
</dbReference>
<dbReference type="AlphaFoldDB" id="A0A562NBP8"/>
<dbReference type="InterPro" id="IPR005090">
    <property type="entry name" value="RepC_N"/>
</dbReference>
<name>A0A562NBP8_9HYPH</name>
<evidence type="ECO:0000259" key="2">
    <source>
        <dbReference type="Pfam" id="PF03428"/>
    </source>
</evidence>
<evidence type="ECO:0000256" key="1">
    <source>
        <dbReference type="SAM" id="MobiDB-lite"/>
    </source>
</evidence>
<dbReference type="CDD" id="cd00090">
    <property type="entry name" value="HTH_ARSR"/>
    <property type="match status" value="1"/>
</dbReference>
<dbReference type="Pfam" id="PF11800">
    <property type="entry name" value="RP-C_C"/>
    <property type="match status" value="1"/>
</dbReference>
<dbReference type="NCBIfam" id="NF040974">
    <property type="entry name" value="RepABC_RepC"/>
    <property type="match status" value="1"/>
</dbReference>
<accession>A0A562NBP8</accession>
<dbReference type="GO" id="GO:0006355">
    <property type="term" value="P:regulation of DNA-templated transcription"/>
    <property type="evidence" value="ECO:0007669"/>
    <property type="project" value="UniProtKB-ARBA"/>
</dbReference>
<dbReference type="InterPro" id="IPR021760">
    <property type="entry name" value="RepC_C"/>
</dbReference>
<dbReference type="Pfam" id="PF03428">
    <property type="entry name" value="RP-C"/>
    <property type="match status" value="1"/>
</dbReference>
<dbReference type="EMBL" id="VLKT01000036">
    <property type="protein sequence ID" value="TWI29523.1"/>
    <property type="molecule type" value="Genomic_DNA"/>
</dbReference>
<reference evidence="4 5" key="1">
    <citation type="journal article" date="2015" name="Stand. Genomic Sci.">
        <title>Genomic Encyclopedia of Bacterial and Archaeal Type Strains, Phase III: the genomes of soil and plant-associated and newly described type strains.</title>
        <authorList>
            <person name="Whitman W.B."/>
            <person name="Woyke T."/>
            <person name="Klenk H.P."/>
            <person name="Zhou Y."/>
            <person name="Lilburn T.G."/>
            <person name="Beck B.J."/>
            <person name="De Vos P."/>
            <person name="Vandamme P."/>
            <person name="Eisen J.A."/>
            <person name="Garrity G."/>
            <person name="Hugenholtz P."/>
            <person name="Kyrpides N.C."/>
        </authorList>
    </citation>
    <scope>NUCLEOTIDE SEQUENCE [LARGE SCALE GENOMIC DNA]</scope>
    <source>
        <strain evidence="4 5">CGMCC 1.2546</strain>
    </source>
</reference>
<feature type="domain" description="Plasmid replication protein C N-terminal" evidence="2">
    <location>
        <begin position="13"/>
        <end position="186"/>
    </location>
</feature>
<feature type="compositionally biased region" description="Basic and acidic residues" evidence="1">
    <location>
        <begin position="261"/>
        <end position="277"/>
    </location>
</feature>
<keyword evidence="5" id="KW-1185">Reference proteome</keyword>
<feature type="region of interest" description="Disordered" evidence="1">
    <location>
        <begin position="244"/>
        <end position="287"/>
    </location>
</feature>
<sequence>MTELLATTPFGRRPMTLGMISSQVNARTVSKDATVHKWHVFQDIKDARIALGATDRALAILDALLSFHPDTALYGDSELIVWPSNEQLIRRANGMPPTTLRRHLAVLVECGLIIRRDSPNGKRFARKGQGGEIEQAYGFDISPIVARAEEFKELAEAVRSEKKAFRLVKERLTICRRDIVKMIDAGIEEGVPANWGRVQQAYQAIVGQIPRTAPRQAFEAIAEELEGLWAEVREALESFVKTQKMEANESRNGRHIQNSKPDSKSESESGSGNKDEADGNVADTDNVRSLPKRELPLGIVLDACPNMLWLVKGGGGIRNWRDFLAAAEVARPTMGISPSAWEEARTALGEQQAAITIAAIYQRQDQINSAGGYLRSLTDRAKAGKFSVWPMIMALLRAKLEASKAAGNGTEAAAVDLEMAGKVVRTESRLEISDALRRSLDKPGRRS</sequence>
<protein>
    <submittedName>
        <fullName evidence="4">Replication initiation protein RepC</fullName>
    </submittedName>
</protein>
<dbReference type="InterPro" id="IPR011991">
    <property type="entry name" value="ArsR-like_HTH"/>
</dbReference>